<organism evidence="2 3">
    <name type="scientific">Adiantum capillus-veneris</name>
    <name type="common">Maidenhair fern</name>
    <dbReference type="NCBI Taxonomy" id="13818"/>
    <lineage>
        <taxon>Eukaryota</taxon>
        <taxon>Viridiplantae</taxon>
        <taxon>Streptophyta</taxon>
        <taxon>Embryophyta</taxon>
        <taxon>Tracheophyta</taxon>
        <taxon>Polypodiopsida</taxon>
        <taxon>Polypodiidae</taxon>
        <taxon>Polypodiales</taxon>
        <taxon>Pteridineae</taxon>
        <taxon>Pteridaceae</taxon>
        <taxon>Vittarioideae</taxon>
        <taxon>Adiantum</taxon>
    </lineage>
</organism>
<dbReference type="AlphaFoldDB" id="A0A9D4Z812"/>
<dbReference type="OrthoDB" id="1996189at2759"/>
<evidence type="ECO:0000256" key="1">
    <source>
        <dbReference type="SAM" id="MobiDB-lite"/>
    </source>
</evidence>
<reference evidence="2" key="1">
    <citation type="submission" date="2021-01" db="EMBL/GenBank/DDBJ databases">
        <title>Adiantum capillus-veneris genome.</title>
        <authorList>
            <person name="Fang Y."/>
            <person name="Liao Q."/>
        </authorList>
    </citation>
    <scope>NUCLEOTIDE SEQUENCE</scope>
    <source>
        <strain evidence="2">H3</strain>
        <tissue evidence="2">Leaf</tissue>
    </source>
</reference>
<accession>A0A9D4Z812</accession>
<evidence type="ECO:0000313" key="2">
    <source>
        <dbReference type="EMBL" id="KAI5064345.1"/>
    </source>
</evidence>
<evidence type="ECO:0000313" key="3">
    <source>
        <dbReference type="Proteomes" id="UP000886520"/>
    </source>
</evidence>
<protein>
    <submittedName>
        <fullName evidence="2">Uncharacterized protein</fullName>
    </submittedName>
</protein>
<dbReference type="EMBL" id="JABFUD020000020">
    <property type="protein sequence ID" value="KAI5064345.1"/>
    <property type="molecule type" value="Genomic_DNA"/>
</dbReference>
<feature type="compositionally biased region" description="Polar residues" evidence="1">
    <location>
        <begin position="12"/>
        <end position="29"/>
    </location>
</feature>
<proteinExistence type="predicted"/>
<feature type="region of interest" description="Disordered" evidence="1">
    <location>
        <begin position="1"/>
        <end position="29"/>
    </location>
</feature>
<comment type="caution">
    <text evidence="2">The sequence shown here is derived from an EMBL/GenBank/DDBJ whole genome shotgun (WGS) entry which is preliminary data.</text>
</comment>
<gene>
    <name evidence="2" type="ORF">GOP47_0021015</name>
</gene>
<dbReference type="Proteomes" id="UP000886520">
    <property type="component" value="Chromosome 20"/>
</dbReference>
<name>A0A9D4Z812_ADICA</name>
<sequence>MPSGDRLKSALGQGSKSVAGTNEKVQSSRKVTLFPSRTGLPKINTKSRIITLFPWKVREGSGEKTPVTQAIKTIPFAKPASVKLDGVFSVQDVVQSLSDLNRFICNQEAMILTLKMQKAEGERIDS</sequence>
<keyword evidence="3" id="KW-1185">Reference proteome</keyword>